<dbReference type="Proteomes" id="UP000631670">
    <property type="component" value="Unassembled WGS sequence"/>
</dbReference>
<feature type="transmembrane region" description="Helical" evidence="2">
    <location>
        <begin position="12"/>
        <end position="39"/>
    </location>
</feature>
<proteinExistence type="predicted"/>
<dbReference type="RefSeq" id="WP_086855826.1">
    <property type="nucleotide sequence ID" value="NZ_JADBEG010000001.1"/>
</dbReference>
<keyword evidence="2" id="KW-0472">Membrane</keyword>
<organism evidence="3 4">
    <name type="scientific">Amycolatopsis lexingtonensis</name>
    <dbReference type="NCBI Taxonomy" id="218822"/>
    <lineage>
        <taxon>Bacteria</taxon>
        <taxon>Bacillati</taxon>
        <taxon>Actinomycetota</taxon>
        <taxon>Actinomycetes</taxon>
        <taxon>Pseudonocardiales</taxon>
        <taxon>Pseudonocardiaceae</taxon>
        <taxon>Amycolatopsis</taxon>
    </lineage>
</organism>
<evidence type="ECO:0000313" key="3">
    <source>
        <dbReference type="EMBL" id="MBE1496447.1"/>
    </source>
</evidence>
<gene>
    <name evidence="3" type="ORF">H4696_003547</name>
</gene>
<keyword evidence="2" id="KW-1133">Transmembrane helix</keyword>
<feature type="region of interest" description="Disordered" evidence="1">
    <location>
        <begin position="90"/>
        <end position="111"/>
    </location>
</feature>
<evidence type="ECO:0000256" key="1">
    <source>
        <dbReference type="SAM" id="MobiDB-lite"/>
    </source>
</evidence>
<feature type="compositionally biased region" description="Pro residues" evidence="1">
    <location>
        <begin position="97"/>
        <end position="108"/>
    </location>
</feature>
<evidence type="ECO:0000256" key="2">
    <source>
        <dbReference type="SAM" id="Phobius"/>
    </source>
</evidence>
<keyword evidence="4" id="KW-1185">Reference proteome</keyword>
<protein>
    <submittedName>
        <fullName evidence="3">Uncharacterized protein</fullName>
    </submittedName>
</protein>
<sequence length="196" mass="21484">MTKELLALVTQWGFGTVLTVAALFGFFPKFVVNLIVLVYPPDHPRRRELPAELEAVPLRERLTWVFGQCATVLFDGVPARVRDLRSRIRPAAGPDAPESPEPATPPLSPEEARRASFLARAAEVTMGGAVFGPPIAPTTPPDRRLHTTRVSGGRFAGAYVFGAADPMRPLLDEAARRRNNRDAADLAERLKAFYEA</sequence>
<keyword evidence="2" id="KW-0812">Transmembrane</keyword>
<name>A0ABR9I0K0_9PSEU</name>
<reference evidence="3 4" key="1">
    <citation type="submission" date="2020-10" db="EMBL/GenBank/DDBJ databases">
        <title>Sequencing the genomes of 1000 actinobacteria strains.</title>
        <authorList>
            <person name="Klenk H.-P."/>
        </authorList>
    </citation>
    <scope>NUCLEOTIDE SEQUENCE [LARGE SCALE GENOMIC DNA]</scope>
    <source>
        <strain evidence="3 4">DSM 44653</strain>
    </source>
</reference>
<comment type="caution">
    <text evidence="3">The sequence shown here is derived from an EMBL/GenBank/DDBJ whole genome shotgun (WGS) entry which is preliminary data.</text>
</comment>
<evidence type="ECO:0000313" key="4">
    <source>
        <dbReference type="Proteomes" id="UP000631670"/>
    </source>
</evidence>
<accession>A0ABR9I0K0</accession>
<dbReference type="EMBL" id="JADBEG010000001">
    <property type="protein sequence ID" value="MBE1496447.1"/>
    <property type="molecule type" value="Genomic_DNA"/>
</dbReference>